<dbReference type="Proteomes" id="UP000298663">
    <property type="component" value="Unassembled WGS sequence"/>
</dbReference>
<comment type="caution">
    <text evidence="2">The sequence shown here is derived from an EMBL/GenBank/DDBJ whole genome shotgun (WGS) entry which is preliminary data.</text>
</comment>
<evidence type="ECO:0000313" key="3">
    <source>
        <dbReference type="Proteomes" id="UP000298663"/>
    </source>
</evidence>
<sequence length="230" mass="26448">MTIIRLCASALFLIVLSDGYLDYPDLGCMDMDGICVPYSPGSKYYNNKFDIIFFFPDALRKAISKLSIKTQIKIASLKPKMRHFYISGKAKTTQDALGIFHNHIFPNETETLKEGLIFHKLSISQEVKNKITKIANMLLRAYYINKNRNSATVVMYILMELVKTPAFNNKKKADLMNQLSGFRNFMKEPATQDFINNYHSYTLKKRVDMFIEVIKQCNAIPNPKQGNESF</sequence>
<feature type="signal peptide" evidence="1">
    <location>
        <begin position="1"/>
        <end position="19"/>
    </location>
</feature>
<reference evidence="2 3" key="2">
    <citation type="journal article" date="2019" name="G3 (Bethesda)">
        <title>Hybrid Assembly of the Genome of the Entomopathogenic Nematode Steinernema carpocapsae Identifies the X-Chromosome.</title>
        <authorList>
            <person name="Serra L."/>
            <person name="Macchietto M."/>
            <person name="Macias-Munoz A."/>
            <person name="McGill C.J."/>
            <person name="Rodriguez I.M."/>
            <person name="Rodriguez B."/>
            <person name="Murad R."/>
            <person name="Mortazavi A."/>
        </authorList>
    </citation>
    <scope>NUCLEOTIDE SEQUENCE [LARGE SCALE GENOMIC DNA]</scope>
    <source>
        <strain evidence="2 3">ALL</strain>
    </source>
</reference>
<gene>
    <name evidence="2" type="ORF">L596_030586</name>
</gene>
<organism evidence="2 3">
    <name type="scientific">Steinernema carpocapsae</name>
    <name type="common">Entomopathogenic nematode</name>
    <dbReference type="NCBI Taxonomy" id="34508"/>
    <lineage>
        <taxon>Eukaryota</taxon>
        <taxon>Metazoa</taxon>
        <taxon>Ecdysozoa</taxon>
        <taxon>Nematoda</taxon>
        <taxon>Chromadorea</taxon>
        <taxon>Rhabditida</taxon>
        <taxon>Tylenchina</taxon>
        <taxon>Panagrolaimomorpha</taxon>
        <taxon>Strongyloidoidea</taxon>
        <taxon>Steinernematidae</taxon>
        <taxon>Steinernema</taxon>
    </lineage>
</organism>
<keyword evidence="1" id="KW-0732">Signal</keyword>
<dbReference type="OrthoDB" id="10409344at2759"/>
<dbReference type="AlphaFoldDB" id="A0A4U5LPW0"/>
<reference evidence="2 3" key="1">
    <citation type="journal article" date="2015" name="Genome Biol.">
        <title>Comparative genomics of Steinernema reveals deeply conserved gene regulatory networks.</title>
        <authorList>
            <person name="Dillman A.R."/>
            <person name="Macchietto M."/>
            <person name="Porter C.F."/>
            <person name="Rogers A."/>
            <person name="Williams B."/>
            <person name="Antoshechkin I."/>
            <person name="Lee M.M."/>
            <person name="Goodwin Z."/>
            <person name="Lu X."/>
            <person name="Lewis E.E."/>
            <person name="Goodrich-Blair H."/>
            <person name="Stock S.P."/>
            <person name="Adams B.J."/>
            <person name="Sternberg P.W."/>
            <person name="Mortazavi A."/>
        </authorList>
    </citation>
    <scope>NUCLEOTIDE SEQUENCE [LARGE SCALE GENOMIC DNA]</scope>
    <source>
        <strain evidence="2 3">ALL</strain>
    </source>
</reference>
<proteinExistence type="predicted"/>
<keyword evidence="3" id="KW-1185">Reference proteome</keyword>
<dbReference type="EMBL" id="AZBU02000014">
    <property type="protein sequence ID" value="TKR57949.1"/>
    <property type="molecule type" value="Genomic_DNA"/>
</dbReference>
<evidence type="ECO:0000256" key="1">
    <source>
        <dbReference type="SAM" id="SignalP"/>
    </source>
</evidence>
<accession>A0A4U5LPW0</accession>
<protein>
    <submittedName>
        <fullName evidence="2">Uncharacterized protein</fullName>
    </submittedName>
</protein>
<name>A0A4U5LPW0_STECR</name>
<feature type="chain" id="PRO_5020642067" evidence="1">
    <location>
        <begin position="20"/>
        <end position="230"/>
    </location>
</feature>
<evidence type="ECO:0000313" key="2">
    <source>
        <dbReference type="EMBL" id="TKR57949.1"/>
    </source>
</evidence>